<keyword evidence="2" id="KW-0805">Transcription regulation</keyword>
<dbReference type="EMBL" id="QGDI01000001">
    <property type="protein sequence ID" value="PWJ15535.1"/>
    <property type="molecule type" value="Genomic_DNA"/>
</dbReference>
<name>A0A315Y568_RUMFL</name>
<dbReference type="Proteomes" id="UP000245720">
    <property type="component" value="Unassembled WGS sequence"/>
</dbReference>
<sequence>MSLDINEQYDKIYRYCFLRVRHKETAEDLTQETFLRYLEHPQYHSEDKTLQLLYTIAGNLCTDEFRKIKPSEISETASDGKDIEDNILSDVQLKQVLDSLSDEDREIVLLRFVNEVPVNVIAKLYNISRFALNRRLNRILGSLREHLGKEELI</sequence>
<comment type="similarity">
    <text evidence="1">Belongs to the sigma-70 factor family. ECF subfamily.</text>
</comment>
<organism evidence="8 9">
    <name type="scientific">Ruminococcus flavefaciens</name>
    <dbReference type="NCBI Taxonomy" id="1265"/>
    <lineage>
        <taxon>Bacteria</taxon>
        <taxon>Bacillati</taxon>
        <taxon>Bacillota</taxon>
        <taxon>Clostridia</taxon>
        <taxon>Eubacteriales</taxon>
        <taxon>Oscillospiraceae</taxon>
        <taxon>Ruminococcus</taxon>
    </lineage>
</organism>
<proteinExistence type="inferred from homology"/>
<evidence type="ECO:0000256" key="5">
    <source>
        <dbReference type="ARBA" id="ARBA00023163"/>
    </source>
</evidence>
<gene>
    <name evidence="8" type="ORF">IE37_00437</name>
</gene>
<evidence type="ECO:0000256" key="1">
    <source>
        <dbReference type="ARBA" id="ARBA00010641"/>
    </source>
</evidence>
<protein>
    <submittedName>
        <fullName evidence="8">RNA polymerase sigma-70 factor (ECF subfamily)</fullName>
    </submittedName>
</protein>
<dbReference type="InterPro" id="IPR007630">
    <property type="entry name" value="RNA_pol_sigma70_r4"/>
</dbReference>
<evidence type="ECO:0000259" key="6">
    <source>
        <dbReference type="Pfam" id="PF04542"/>
    </source>
</evidence>
<dbReference type="InterPro" id="IPR039425">
    <property type="entry name" value="RNA_pol_sigma-70-like"/>
</dbReference>
<evidence type="ECO:0000256" key="3">
    <source>
        <dbReference type="ARBA" id="ARBA00023082"/>
    </source>
</evidence>
<dbReference type="RefSeq" id="WP_109725319.1">
    <property type="nucleotide sequence ID" value="NZ_CACVSX010000005.1"/>
</dbReference>
<dbReference type="Pfam" id="PF04542">
    <property type="entry name" value="Sigma70_r2"/>
    <property type="match status" value="1"/>
</dbReference>
<dbReference type="NCBIfam" id="TIGR02937">
    <property type="entry name" value="sigma70-ECF"/>
    <property type="match status" value="1"/>
</dbReference>
<dbReference type="Gene3D" id="1.10.1740.10">
    <property type="match status" value="1"/>
</dbReference>
<dbReference type="InterPro" id="IPR036388">
    <property type="entry name" value="WH-like_DNA-bd_sf"/>
</dbReference>
<evidence type="ECO:0000256" key="2">
    <source>
        <dbReference type="ARBA" id="ARBA00023015"/>
    </source>
</evidence>
<dbReference type="AlphaFoldDB" id="A0A315Y568"/>
<accession>A0A315Y568</accession>
<evidence type="ECO:0000313" key="8">
    <source>
        <dbReference type="EMBL" id="PWJ15535.1"/>
    </source>
</evidence>
<keyword evidence="3" id="KW-0731">Sigma factor</keyword>
<dbReference type="InterPro" id="IPR013325">
    <property type="entry name" value="RNA_pol_sigma_r2"/>
</dbReference>
<evidence type="ECO:0000256" key="4">
    <source>
        <dbReference type="ARBA" id="ARBA00023125"/>
    </source>
</evidence>
<dbReference type="InterPro" id="IPR007627">
    <property type="entry name" value="RNA_pol_sigma70_r2"/>
</dbReference>
<dbReference type="InterPro" id="IPR013324">
    <property type="entry name" value="RNA_pol_sigma_r3/r4-like"/>
</dbReference>
<comment type="caution">
    <text evidence="8">The sequence shown here is derived from an EMBL/GenBank/DDBJ whole genome shotgun (WGS) entry which is preliminary data.</text>
</comment>
<dbReference type="Pfam" id="PF04545">
    <property type="entry name" value="Sigma70_r4"/>
    <property type="match status" value="1"/>
</dbReference>
<dbReference type="GO" id="GO:0016987">
    <property type="term" value="F:sigma factor activity"/>
    <property type="evidence" value="ECO:0007669"/>
    <property type="project" value="UniProtKB-KW"/>
</dbReference>
<dbReference type="Gene3D" id="1.10.10.10">
    <property type="entry name" value="Winged helix-like DNA-binding domain superfamily/Winged helix DNA-binding domain"/>
    <property type="match status" value="1"/>
</dbReference>
<evidence type="ECO:0000313" key="9">
    <source>
        <dbReference type="Proteomes" id="UP000245720"/>
    </source>
</evidence>
<dbReference type="PANTHER" id="PTHR43133">
    <property type="entry name" value="RNA POLYMERASE ECF-TYPE SIGMA FACTO"/>
    <property type="match status" value="1"/>
</dbReference>
<dbReference type="InterPro" id="IPR014284">
    <property type="entry name" value="RNA_pol_sigma-70_dom"/>
</dbReference>
<keyword evidence="5" id="KW-0804">Transcription</keyword>
<dbReference type="GO" id="GO:0006352">
    <property type="term" value="P:DNA-templated transcription initiation"/>
    <property type="evidence" value="ECO:0007669"/>
    <property type="project" value="InterPro"/>
</dbReference>
<dbReference type="SUPFAM" id="SSF88946">
    <property type="entry name" value="Sigma2 domain of RNA polymerase sigma factors"/>
    <property type="match status" value="1"/>
</dbReference>
<evidence type="ECO:0000259" key="7">
    <source>
        <dbReference type="Pfam" id="PF04545"/>
    </source>
</evidence>
<dbReference type="OrthoDB" id="1692185at2"/>
<feature type="domain" description="RNA polymerase sigma-70 region 2" evidence="6">
    <location>
        <begin position="9"/>
        <end position="67"/>
    </location>
</feature>
<feature type="domain" description="RNA polymerase sigma-70 region 4" evidence="7">
    <location>
        <begin position="96"/>
        <end position="145"/>
    </location>
</feature>
<keyword evidence="4" id="KW-0238">DNA-binding</keyword>
<reference evidence="8 9" key="1">
    <citation type="submission" date="2018-05" db="EMBL/GenBank/DDBJ databases">
        <title>The Hungate 1000. A catalogue of reference genomes from the rumen microbiome.</title>
        <authorList>
            <person name="Kelly W."/>
        </authorList>
    </citation>
    <scope>NUCLEOTIDE SEQUENCE [LARGE SCALE GENOMIC DNA]</scope>
    <source>
        <strain evidence="8 9">SAb67</strain>
    </source>
</reference>
<dbReference type="PANTHER" id="PTHR43133:SF8">
    <property type="entry name" value="RNA POLYMERASE SIGMA FACTOR HI_1459-RELATED"/>
    <property type="match status" value="1"/>
</dbReference>
<dbReference type="SUPFAM" id="SSF88659">
    <property type="entry name" value="Sigma3 and sigma4 domains of RNA polymerase sigma factors"/>
    <property type="match status" value="1"/>
</dbReference>
<dbReference type="GO" id="GO:0003677">
    <property type="term" value="F:DNA binding"/>
    <property type="evidence" value="ECO:0007669"/>
    <property type="project" value="UniProtKB-KW"/>
</dbReference>